<evidence type="ECO:0008006" key="3">
    <source>
        <dbReference type="Google" id="ProtNLM"/>
    </source>
</evidence>
<gene>
    <name evidence="2" type="ORF">QSP1433_LOCUS10914</name>
</gene>
<dbReference type="InterPro" id="IPR015943">
    <property type="entry name" value="WD40/YVTN_repeat-like_dom_sf"/>
</dbReference>
<evidence type="ECO:0000256" key="1">
    <source>
        <dbReference type="SAM" id="Phobius"/>
    </source>
</evidence>
<dbReference type="AlphaFoldDB" id="A0A7S2WJ60"/>
<keyword evidence="1" id="KW-0472">Membrane</keyword>
<dbReference type="Pfam" id="PF05096">
    <property type="entry name" value="Glu_cyclase_2"/>
    <property type="match status" value="1"/>
</dbReference>
<reference evidence="2" key="1">
    <citation type="submission" date="2021-01" db="EMBL/GenBank/DDBJ databases">
        <authorList>
            <person name="Corre E."/>
            <person name="Pelletier E."/>
            <person name="Niang G."/>
            <person name="Scheremetjew M."/>
            <person name="Finn R."/>
            <person name="Kale V."/>
            <person name="Holt S."/>
            <person name="Cochrane G."/>
            <person name="Meng A."/>
            <person name="Brown T."/>
            <person name="Cohen L."/>
        </authorList>
    </citation>
    <scope>NUCLEOTIDE SEQUENCE</scope>
    <source>
        <strain evidence="2">NY070348D</strain>
    </source>
</reference>
<dbReference type="InterPro" id="IPR011044">
    <property type="entry name" value="Quino_amine_DH_bsu"/>
</dbReference>
<dbReference type="EMBL" id="HBHK01017312">
    <property type="protein sequence ID" value="CAD9691231.1"/>
    <property type="molecule type" value="Transcribed_RNA"/>
</dbReference>
<organism evidence="2">
    <name type="scientific">Mucochytrium quahogii</name>
    <dbReference type="NCBI Taxonomy" id="96639"/>
    <lineage>
        <taxon>Eukaryota</taxon>
        <taxon>Sar</taxon>
        <taxon>Stramenopiles</taxon>
        <taxon>Bigyra</taxon>
        <taxon>Labyrinthulomycetes</taxon>
        <taxon>Thraustochytrida</taxon>
        <taxon>Thraustochytriidae</taxon>
        <taxon>Mucochytrium</taxon>
    </lineage>
</organism>
<dbReference type="PANTHER" id="PTHR31270">
    <property type="entry name" value="GLUTAMINYL-PEPTIDE CYCLOTRANSFERASE"/>
    <property type="match status" value="1"/>
</dbReference>
<name>A0A7S2WJ60_9STRA</name>
<keyword evidence="1" id="KW-1133">Transmembrane helix</keyword>
<accession>A0A7S2WJ60</accession>
<dbReference type="PANTHER" id="PTHR31270:SF1">
    <property type="entry name" value="GLUTAMINYL-PEPTIDE CYCLOTRANSFERASE"/>
    <property type="match status" value="1"/>
</dbReference>
<proteinExistence type="predicted"/>
<protein>
    <recommendedName>
        <fullName evidence="3">Glutamine cyclotransferase</fullName>
    </recommendedName>
</protein>
<dbReference type="InterPro" id="IPR007788">
    <property type="entry name" value="QCT"/>
</dbReference>
<dbReference type="Gene3D" id="2.130.10.10">
    <property type="entry name" value="YVTN repeat-like/Quinoprotein amine dehydrogenase"/>
    <property type="match status" value="1"/>
</dbReference>
<keyword evidence="1" id="KW-0812">Transmembrane</keyword>
<evidence type="ECO:0000313" key="2">
    <source>
        <dbReference type="EMBL" id="CAD9691231.1"/>
    </source>
</evidence>
<sequence>MGRKKASRPKVDIHRSKRKSWVDRYKWVLAAAVILVGVVYWHGHYWIGAEPGSGNKPKFTTRKKTEKTRAFVSSPRITETIPHDPTCYTQGLIFHDGLLYETCGMYGESRIQVIDPKTGEIKSKQNLPSNVFAEGVEVVGNRLHVLTWRERQLLVYDVNTLEYVETYSFQTTTGEGWGISSNGSLLVVTDGSSNLHFWDAKTLKPLSKISVKDQNGKDINYLNEIEFVNDYELLANVYFQELIVRIDIRTGKPLGWYHYQGVLARHGDPSGDPEVMNGIAFDDNTQELYFSGKRWKTMFKTKLS</sequence>
<dbReference type="SUPFAM" id="SSF50969">
    <property type="entry name" value="YVTN repeat-like/Quinoprotein amine dehydrogenase"/>
    <property type="match status" value="1"/>
</dbReference>
<feature type="transmembrane region" description="Helical" evidence="1">
    <location>
        <begin position="27"/>
        <end position="47"/>
    </location>
</feature>
<dbReference type="GO" id="GO:0016603">
    <property type="term" value="F:glutaminyl-peptide cyclotransferase activity"/>
    <property type="evidence" value="ECO:0007669"/>
    <property type="project" value="InterPro"/>
</dbReference>